<name>A0ABR6NK16_9SPHN</name>
<evidence type="ECO:0000259" key="2">
    <source>
        <dbReference type="Pfam" id="PF02308"/>
    </source>
</evidence>
<dbReference type="PANTHER" id="PTHR39084">
    <property type="entry name" value="MEMBRANE PROTEIN-RELATED"/>
    <property type="match status" value="1"/>
</dbReference>
<feature type="transmembrane region" description="Helical" evidence="1">
    <location>
        <begin position="234"/>
        <end position="258"/>
    </location>
</feature>
<feature type="transmembrane region" description="Helical" evidence="1">
    <location>
        <begin position="265"/>
        <end position="284"/>
    </location>
</feature>
<dbReference type="Pfam" id="PF02308">
    <property type="entry name" value="MgtC"/>
    <property type="match status" value="1"/>
</dbReference>
<evidence type="ECO:0000313" key="5">
    <source>
        <dbReference type="Proteomes" id="UP001138540"/>
    </source>
</evidence>
<dbReference type="EMBL" id="JACHKA010000001">
    <property type="protein sequence ID" value="MBB5987619.1"/>
    <property type="molecule type" value="Genomic_DNA"/>
</dbReference>
<dbReference type="Pfam" id="PF13194">
    <property type="entry name" value="DUF4010"/>
    <property type="match status" value="1"/>
</dbReference>
<dbReference type="PANTHER" id="PTHR39084:SF1">
    <property type="entry name" value="DUF4010 DOMAIN-CONTAINING PROTEIN"/>
    <property type="match status" value="1"/>
</dbReference>
<organism evidence="4 5">
    <name type="scientific">Sphingobium lignivorans</name>
    <dbReference type="NCBI Taxonomy" id="2735886"/>
    <lineage>
        <taxon>Bacteria</taxon>
        <taxon>Pseudomonadati</taxon>
        <taxon>Pseudomonadota</taxon>
        <taxon>Alphaproteobacteria</taxon>
        <taxon>Sphingomonadales</taxon>
        <taxon>Sphingomonadaceae</taxon>
        <taxon>Sphingobium</taxon>
    </lineage>
</organism>
<feature type="transmembrane region" description="Helical" evidence="1">
    <location>
        <begin position="61"/>
        <end position="80"/>
    </location>
</feature>
<dbReference type="InterPro" id="IPR025105">
    <property type="entry name" value="DUF4010"/>
</dbReference>
<feature type="transmembrane region" description="Helical" evidence="1">
    <location>
        <begin position="142"/>
        <end position="160"/>
    </location>
</feature>
<feature type="transmembrane region" description="Helical" evidence="1">
    <location>
        <begin position="304"/>
        <end position="324"/>
    </location>
</feature>
<evidence type="ECO:0000313" key="4">
    <source>
        <dbReference type="EMBL" id="MBB5987619.1"/>
    </source>
</evidence>
<sequence length="416" mass="42712">MTASLPSFATGLIAALAAGLLIGLERGWTQRLLPPGHRVAGFRTFGLIGFVGGLAGLMPDLLAAVIALGVLGALLIGFGSGISDDRLSATTTIAGILTFVIGLAATRLSPTIALICAGAAFVLLSARHSMHALLRGLTEGEIEGVARFALVALVILPLLPDADLGPYGAWNPRRIWMVVVMVAAFSFVGYVATRRFGANRGVLVMAFTGALVSSTAVTADYARRLRAEPALRGVLTAGIAIATIVMFVRVQLLTLILVPRALPTLALTMAPALLVSAMLALVAWRRQDTGDGQAVKVGNPFDFGPALLLAALVAILSLVARWALEAYGDQGVAVVLGLTGMMDVDAAVLTLSGMPSAALDDATAGFVLAAPVLANTAFKGLLPLVITRGRNGLIAAMPLLASLGAALAGLAVYRLI</sequence>
<reference evidence="4 5" key="1">
    <citation type="submission" date="2020-08" db="EMBL/GenBank/DDBJ databases">
        <title>Exploring microbial biodiversity for novel pathways involved in the catabolism of aromatic compounds derived from lignin.</title>
        <authorList>
            <person name="Elkins J."/>
        </authorList>
    </citation>
    <scope>NUCLEOTIDE SEQUENCE [LARGE SCALE GENOMIC DNA]</scope>
    <source>
        <strain evidence="4 5">B1D3A</strain>
    </source>
</reference>
<feature type="domain" description="MgtC/SapB/SrpB/YhiD N-terminal" evidence="2">
    <location>
        <begin position="12"/>
        <end position="131"/>
    </location>
</feature>
<feature type="transmembrane region" description="Helical" evidence="1">
    <location>
        <begin position="111"/>
        <end position="130"/>
    </location>
</feature>
<feature type="transmembrane region" description="Helical" evidence="1">
    <location>
        <begin position="36"/>
        <end position="55"/>
    </location>
</feature>
<keyword evidence="5" id="KW-1185">Reference proteome</keyword>
<protein>
    <submittedName>
        <fullName evidence="4">Uncharacterized membrane protein (DUF4010 family)</fullName>
    </submittedName>
</protein>
<feature type="transmembrane region" description="Helical" evidence="1">
    <location>
        <begin position="364"/>
        <end position="386"/>
    </location>
</feature>
<comment type="caution">
    <text evidence="4">The sequence shown here is derived from an EMBL/GenBank/DDBJ whole genome shotgun (WGS) entry which is preliminary data.</text>
</comment>
<evidence type="ECO:0000259" key="3">
    <source>
        <dbReference type="Pfam" id="PF13194"/>
    </source>
</evidence>
<feature type="domain" description="DUF4010" evidence="3">
    <location>
        <begin position="180"/>
        <end position="386"/>
    </location>
</feature>
<feature type="transmembrane region" description="Helical" evidence="1">
    <location>
        <begin position="393"/>
        <end position="413"/>
    </location>
</feature>
<keyword evidence="1" id="KW-0812">Transmembrane</keyword>
<dbReference type="RefSeq" id="WP_184156207.1">
    <property type="nucleotide sequence ID" value="NZ_JACHKA010000001.1"/>
</dbReference>
<gene>
    <name evidence="4" type="ORF">HNP60_003593</name>
</gene>
<feature type="transmembrane region" description="Helical" evidence="1">
    <location>
        <begin position="6"/>
        <end position="24"/>
    </location>
</feature>
<feature type="transmembrane region" description="Helical" evidence="1">
    <location>
        <begin position="202"/>
        <end position="222"/>
    </location>
</feature>
<proteinExistence type="predicted"/>
<keyword evidence="1" id="KW-1133">Transmembrane helix</keyword>
<feature type="transmembrane region" description="Helical" evidence="1">
    <location>
        <begin position="331"/>
        <end position="352"/>
    </location>
</feature>
<dbReference type="Proteomes" id="UP001138540">
    <property type="component" value="Unassembled WGS sequence"/>
</dbReference>
<keyword evidence="1" id="KW-0472">Membrane</keyword>
<feature type="transmembrane region" description="Helical" evidence="1">
    <location>
        <begin position="175"/>
        <end position="193"/>
    </location>
</feature>
<evidence type="ECO:0000256" key="1">
    <source>
        <dbReference type="SAM" id="Phobius"/>
    </source>
</evidence>
<dbReference type="InterPro" id="IPR049177">
    <property type="entry name" value="MgtC_SapB_SrpB_YhiD_N"/>
</dbReference>
<accession>A0ABR6NK16</accession>